<accession>A0A1J1IMH6</accession>
<keyword evidence="2" id="KW-1185">Reference proteome</keyword>
<dbReference type="Proteomes" id="UP000183832">
    <property type="component" value="Unassembled WGS sequence"/>
</dbReference>
<sequence>MKWSKAHKMKYNYLHSISHSTDAINENKLKNKKILDENQKTFTTLTSNKPARLPRLKPKAVMGKKKICQFDECFGCRPINFNAFEGLEKALRLCEEALKIKELIWISVYLACDV</sequence>
<dbReference type="AlphaFoldDB" id="A0A1J1IMH6"/>
<evidence type="ECO:0000313" key="2">
    <source>
        <dbReference type="Proteomes" id="UP000183832"/>
    </source>
</evidence>
<name>A0A1J1IMH6_9DIPT</name>
<reference evidence="1 2" key="1">
    <citation type="submission" date="2015-04" db="EMBL/GenBank/DDBJ databases">
        <authorList>
            <person name="Syromyatnikov M.Y."/>
            <person name="Popov V.N."/>
        </authorList>
    </citation>
    <scope>NUCLEOTIDE SEQUENCE [LARGE SCALE GENOMIC DNA]</scope>
</reference>
<proteinExistence type="predicted"/>
<protein>
    <submittedName>
        <fullName evidence="1">CLUMA_CG013044, isoform A</fullName>
    </submittedName>
</protein>
<organism evidence="1 2">
    <name type="scientific">Clunio marinus</name>
    <dbReference type="NCBI Taxonomy" id="568069"/>
    <lineage>
        <taxon>Eukaryota</taxon>
        <taxon>Metazoa</taxon>
        <taxon>Ecdysozoa</taxon>
        <taxon>Arthropoda</taxon>
        <taxon>Hexapoda</taxon>
        <taxon>Insecta</taxon>
        <taxon>Pterygota</taxon>
        <taxon>Neoptera</taxon>
        <taxon>Endopterygota</taxon>
        <taxon>Diptera</taxon>
        <taxon>Nematocera</taxon>
        <taxon>Chironomoidea</taxon>
        <taxon>Chironomidae</taxon>
        <taxon>Clunio</taxon>
    </lineage>
</organism>
<dbReference type="EMBL" id="CVRI01000052">
    <property type="protein sequence ID" value="CRK99673.1"/>
    <property type="molecule type" value="Genomic_DNA"/>
</dbReference>
<gene>
    <name evidence="1" type="ORF">CLUMA_CG013044</name>
</gene>
<evidence type="ECO:0000313" key="1">
    <source>
        <dbReference type="EMBL" id="CRK99673.1"/>
    </source>
</evidence>